<reference evidence="3" key="2">
    <citation type="submission" date="2020-01" db="EMBL/GenBank/DDBJ databases">
        <authorList>
            <consortium name="NCBI Pathogen Detection Project"/>
        </authorList>
    </citation>
    <scope>NUCLEOTIDE SEQUENCE</scope>
    <source>
        <strain evidence="3">OLC2673_Aeromonas</strain>
    </source>
</reference>
<dbReference type="EMBL" id="DACTUL010000001">
    <property type="protein sequence ID" value="HAT6342463.1"/>
    <property type="molecule type" value="Genomic_DNA"/>
</dbReference>
<organism evidence="3 4">
    <name type="scientific">Aeromonas hydrophila</name>
    <dbReference type="NCBI Taxonomy" id="644"/>
    <lineage>
        <taxon>Bacteria</taxon>
        <taxon>Pseudomonadati</taxon>
        <taxon>Pseudomonadota</taxon>
        <taxon>Gammaproteobacteria</taxon>
        <taxon>Aeromonadales</taxon>
        <taxon>Aeromonadaceae</taxon>
        <taxon>Aeromonas</taxon>
    </lineage>
</organism>
<evidence type="ECO:0000259" key="2">
    <source>
        <dbReference type="Pfam" id="PF05707"/>
    </source>
</evidence>
<name>A0AAD3U716_AERHY</name>
<protein>
    <recommendedName>
        <fullName evidence="2">Zona occludens toxin N-terminal domain-containing protein</fullName>
    </recommendedName>
</protein>
<reference evidence="3" key="1">
    <citation type="journal article" date="2018" name="Genome Biol.">
        <title>SKESA: strategic k-mer extension for scrupulous assemblies.</title>
        <authorList>
            <person name="Souvorov A."/>
            <person name="Agarwala R."/>
            <person name="Lipman D.J."/>
        </authorList>
    </citation>
    <scope>NUCLEOTIDE SEQUENCE</scope>
    <source>
        <strain evidence="3">OLC2673_Aeromonas</strain>
    </source>
</reference>
<dbReference type="InterPro" id="IPR027417">
    <property type="entry name" value="P-loop_NTPase"/>
</dbReference>
<evidence type="ECO:0000313" key="4">
    <source>
        <dbReference type="Proteomes" id="UP000859505"/>
    </source>
</evidence>
<dbReference type="AlphaFoldDB" id="A0AAD3U716"/>
<feature type="domain" description="Zona occludens toxin N-terminal" evidence="2">
    <location>
        <begin position="1"/>
        <end position="192"/>
    </location>
</feature>
<gene>
    <name evidence="3" type="ORF">JAJ28_000114</name>
</gene>
<comment type="caution">
    <text evidence="3">The sequence shown here is derived from an EMBL/GenBank/DDBJ whole genome shotgun (WGS) entry which is preliminary data.</text>
</comment>
<evidence type="ECO:0000256" key="1">
    <source>
        <dbReference type="SAM" id="MobiDB-lite"/>
    </source>
</evidence>
<dbReference type="Gene3D" id="3.40.50.300">
    <property type="entry name" value="P-loop containing nucleotide triphosphate hydrolases"/>
    <property type="match status" value="1"/>
</dbReference>
<dbReference type="InterPro" id="IPR008900">
    <property type="entry name" value="Zot_N"/>
</dbReference>
<dbReference type="Proteomes" id="UP000859505">
    <property type="component" value="Unassembled WGS sequence"/>
</dbReference>
<feature type="compositionally biased region" description="Low complexity" evidence="1">
    <location>
        <begin position="251"/>
        <end position="266"/>
    </location>
</feature>
<feature type="region of interest" description="Disordered" evidence="1">
    <location>
        <begin position="251"/>
        <end position="273"/>
    </location>
</feature>
<dbReference type="Pfam" id="PF05707">
    <property type="entry name" value="Zot"/>
    <property type="match status" value="1"/>
</dbReference>
<evidence type="ECO:0000313" key="3">
    <source>
        <dbReference type="EMBL" id="HAT6342463.1"/>
    </source>
</evidence>
<sequence length="374" mass="42413">MIFFHEGMPRSGKSYEAMVKHIITALAKGRAVDAYLYGLDHEMIAGLAGIELDRCKELLVELTTEQASECWKFVRDNALVVLDEAHKFWPSGRKRPPEEMCNLVAEHGHRGMDMLFMSQTFNSVHKVIQDRTNKKITFTKLDSVGMEKRYNWTAYQGTLGTRGSNTFVTFSKMDSGVGKYDEKFFGTYKSHVSEEIQTGNYKDERFNFFNKKSVKFGLPLVLLAFVGGIYYLSQFLSGSLFEGNKSEVETAKAAQPQQASAGQAAQPVKPKRAEPDDYIYKSLKGRDYSLTYLSKFGSAVVDFWVEIRDEKGETLEVWQKADFDNFGYKYSLTSTGMIIASIKGTELLFKEKRLPNYSPNKKNDNIDMSATNPL</sequence>
<proteinExistence type="predicted"/>
<accession>A0AAD3U716</accession>